<dbReference type="AlphaFoldDB" id="A0A951QGZ1"/>
<dbReference type="EMBL" id="JAHHHD010000062">
    <property type="protein sequence ID" value="MBW4662201.1"/>
    <property type="molecule type" value="Genomic_DNA"/>
</dbReference>
<evidence type="ECO:0000313" key="2">
    <source>
        <dbReference type="Proteomes" id="UP000757435"/>
    </source>
</evidence>
<dbReference type="Proteomes" id="UP000757435">
    <property type="component" value="Unassembled WGS sequence"/>
</dbReference>
<comment type="caution">
    <text evidence="1">The sequence shown here is derived from an EMBL/GenBank/DDBJ whole genome shotgun (WGS) entry which is preliminary data.</text>
</comment>
<accession>A0A951QGZ1</accession>
<reference evidence="1" key="1">
    <citation type="submission" date="2021-05" db="EMBL/GenBank/DDBJ databases">
        <authorList>
            <person name="Pietrasiak N."/>
            <person name="Ward R."/>
            <person name="Stajich J.E."/>
            <person name="Kurbessoian T."/>
        </authorList>
    </citation>
    <scope>NUCLEOTIDE SEQUENCE</scope>
    <source>
        <strain evidence="1">UHER 2000/2452</strain>
    </source>
</reference>
<reference evidence="1" key="2">
    <citation type="journal article" date="2022" name="Microbiol. Resour. Announc.">
        <title>Metagenome Sequencing to Explore Phylogenomics of Terrestrial Cyanobacteria.</title>
        <authorList>
            <person name="Ward R.D."/>
            <person name="Stajich J.E."/>
            <person name="Johansen J.R."/>
            <person name="Huntemann M."/>
            <person name="Clum A."/>
            <person name="Foster B."/>
            <person name="Foster B."/>
            <person name="Roux S."/>
            <person name="Palaniappan K."/>
            <person name="Varghese N."/>
            <person name="Mukherjee S."/>
            <person name="Reddy T.B.K."/>
            <person name="Daum C."/>
            <person name="Copeland A."/>
            <person name="Chen I.A."/>
            <person name="Ivanova N.N."/>
            <person name="Kyrpides N.C."/>
            <person name="Shapiro N."/>
            <person name="Eloe-Fadrosh E.A."/>
            <person name="Pietrasiak N."/>
        </authorList>
    </citation>
    <scope>NUCLEOTIDE SEQUENCE</scope>
    <source>
        <strain evidence="1">UHER 2000/2452</strain>
    </source>
</reference>
<gene>
    <name evidence="1" type="ORF">KME15_26410</name>
</gene>
<evidence type="ECO:0000313" key="1">
    <source>
        <dbReference type="EMBL" id="MBW4662201.1"/>
    </source>
</evidence>
<protein>
    <submittedName>
        <fullName evidence="1">Uncharacterized protein</fullName>
    </submittedName>
</protein>
<organism evidence="1 2">
    <name type="scientific">Drouetiella hepatica Uher 2000/2452</name>
    <dbReference type="NCBI Taxonomy" id="904376"/>
    <lineage>
        <taxon>Bacteria</taxon>
        <taxon>Bacillati</taxon>
        <taxon>Cyanobacteriota</taxon>
        <taxon>Cyanophyceae</taxon>
        <taxon>Oculatellales</taxon>
        <taxon>Oculatellaceae</taxon>
        <taxon>Drouetiella</taxon>
    </lineage>
</organism>
<sequence>MLNDNDRAEITAGIQEIRESMAASDARFEAATEEFREALREYRSEIEPQAEASDDQ</sequence>
<name>A0A951QGZ1_9CYAN</name>
<proteinExistence type="predicted"/>